<feature type="signal peptide" evidence="2">
    <location>
        <begin position="1"/>
        <end position="22"/>
    </location>
</feature>
<comment type="caution">
    <text evidence="3">The sequence shown here is derived from an EMBL/GenBank/DDBJ whole genome shotgun (WGS) entry which is preliminary data.</text>
</comment>
<evidence type="ECO:0000313" key="4">
    <source>
        <dbReference type="Proteomes" id="UP000216225"/>
    </source>
</evidence>
<evidence type="ECO:0000256" key="2">
    <source>
        <dbReference type="SAM" id="SignalP"/>
    </source>
</evidence>
<organism evidence="3 4">
    <name type="scientific">Alicycliphilus denitrificans</name>
    <dbReference type="NCBI Taxonomy" id="179636"/>
    <lineage>
        <taxon>Bacteria</taxon>
        <taxon>Pseudomonadati</taxon>
        <taxon>Pseudomonadota</taxon>
        <taxon>Betaproteobacteria</taxon>
        <taxon>Burkholderiales</taxon>
        <taxon>Comamonadaceae</taxon>
        <taxon>Alicycliphilus</taxon>
    </lineage>
</organism>
<dbReference type="Proteomes" id="UP000216225">
    <property type="component" value="Unassembled WGS sequence"/>
</dbReference>
<dbReference type="PANTHER" id="PTHR42928:SF5">
    <property type="entry name" value="BLR1237 PROTEIN"/>
    <property type="match status" value="1"/>
</dbReference>
<dbReference type="Pfam" id="PF03401">
    <property type="entry name" value="TctC"/>
    <property type="match status" value="1"/>
</dbReference>
<evidence type="ECO:0000313" key="3">
    <source>
        <dbReference type="EMBL" id="RKJ95101.1"/>
    </source>
</evidence>
<dbReference type="Gene3D" id="3.40.190.150">
    <property type="entry name" value="Bordetella uptake gene, domain 1"/>
    <property type="match status" value="1"/>
</dbReference>
<name>A0A3R7IER0_9BURK</name>
<dbReference type="PIRSF" id="PIRSF017082">
    <property type="entry name" value="YflP"/>
    <property type="match status" value="1"/>
</dbReference>
<reference evidence="3 4" key="1">
    <citation type="submission" date="2018-09" db="EMBL/GenBank/DDBJ databases">
        <title>Genome comparison of Alicycliphilus sp. BQ1, a polyurethanolytic bacterium, with its closest phylogenetic relatives Alicycliphilus denitrificans BC and K601, unable to attack polyurethane.</title>
        <authorList>
            <person name="Loza-Tavera H."/>
            <person name="Lozano L."/>
            <person name="Cevallos M."/>
            <person name="Maya-Lucas O."/>
            <person name="Garcia-Mena J."/>
            <person name="Hernandez J."/>
        </authorList>
    </citation>
    <scope>NUCLEOTIDE SEQUENCE [LARGE SCALE GENOMIC DNA]</scope>
    <source>
        <strain evidence="3 4">BQ1</strain>
    </source>
</reference>
<proteinExistence type="inferred from homology"/>
<comment type="similarity">
    <text evidence="1">Belongs to the UPF0065 (bug) family.</text>
</comment>
<dbReference type="SUPFAM" id="SSF53850">
    <property type="entry name" value="Periplasmic binding protein-like II"/>
    <property type="match status" value="1"/>
</dbReference>
<evidence type="ECO:0000256" key="1">
    <source>
        <dbReference type="ARBA" id="ARBA00006987"/>
    </source>
</evidence>
<sequence length="315" mass="32624">MNKRAFAAALALAGLLPLAATAQSFKQPIKVVVPYAAGGGTDVLARLLGQGLSKELGQPVIIENKAGASGQIGTQFVQAAAPNGATLLFTVDHSLITVPLTTPSARYDAEADFTALGQAARSVWTLSIPATAPYKDFAGFAAAAKAEAPLRSFGVPFTGGAPTLIGEALGRHWSVAMEAIPFSGSGPVIQNVMAGQVPAGITGMPEAMAVHRSGKARVVAVSGAQRSALLPDVPTFKELGIDGLEFHTFLGFFGPKNLPKEMAQEFNAALRKVLAEPAVLDKLGSMSLQPAPTTLAEARAEVAAMERSWKKALQK</sequence>
<dbReference type="RefSeq" id="WP_094437612.1">
    <property type="nucleotide sequence ID" value="NZ_NKDB02000004.1"/>
</dbReference>
<keyword evidence="2" id="KW-0732">Signal</keyword>
<dbReference type="Gene3D" id="3.40.190.10">
    <property type="entry name" value="Periplasmic binding protein-like II"/>
    <property type="match status" value="1"/>
</dbReference>
<gene>
    <name evidence="3" type="ORF">CE154_018505</name>
</gene>
<dbReference type="EMBL" id="NKDB02000004">
    <property type="protein sequence ID" value="RKJ95101.1"/>
    <property type="molecule type" value="Genomic_DNA"/>
</dbReference>
<accession>A0A3R7IER0</accession>
<feature type="chain" id="PRO_5018727705" description="Tripartite tricarboxylate transporter substrate binding protein" evidence="2">
    <location>
        <begin position="23"/>
        <end position="315"/>
    </location>
</feature>
<protein>
    <recommendedName>
        <fullName evidence="5">Tripartite tricarboxylate transporter substrate binding protein</fullName>
    </recommendedName>
</protein>
<dbReference type="PANTHER" id="PTHR42928">
    <property type="entry name" value="TRICARBOXYLATE-BINDING PROTEIN"/>
    <property type="match status" value="1"/>
</dbReference>
<evidence type="ECO:0008006" key="5">
    <source>
        <dbReference type="Google" id="ProtNLM"/>
    </source>
</evidence>
<dbReference type="InterPro" id="IPR005064">
    <property type="entry name" value="BUG"/>
</dbReference>
<dbReference type="AlphaFoldDB" id="A0A3R7IER0"/>
<dbReference type="InterPro" id="IPR042100">
    <property type="entry name" value="Bug_dom1"/>
</dbReference>